<dbReference type="Gene3D" id="2.170.130.10">
    <property type="entry name" value="TonB-dependent receptor, plug domain"/>
    <property type="match status" value="1"/>
</dbReference>
<evidence type="ECO:0000256" key="8">
    <source>
        <dbReference type="PROSITE-ProRule" id="PRU01360"/>
    </source>
</evidence>
<sequence length="1096" mass="123158">MNWKYNISRITILSLSLIVGLLSWNDSVAAKGSETGSAVLETQQSRKVTGLVRGTDGEPLIGASVQVVGTTIGTITDFEGKFTISVPEANAKLTFSYIGFNSKTIEAGSQANIEVVLESNLSKIDEVVVIGYGTAKRRDLIGSVDQVDSEVLESRPNPSITRSLQGQIPNLNITMRDGKPSRGATYNVRGETSIGAGGSALILIDGVEGDPNTLNPQDVESVSVLKDASSAAVYGARGTFGVVLITTKKAKKGDVQVNYDGNVSFFTRTVEPSMVTNGYEWTTNFLSAFAGYNDYSSADPTSINNIFPFNREWYEELKRRNDNPDLPRARVNADGRYEYFGNTDWHSLLYKDWTQGTDHKISVNGGNDKATYYLSGRYFSQDGIYRYNSDDLKRYNFRGKGSIEISPKLTIENNFSVDNSDYHYPLMSYADELVQRNLEHQGFPMALMFNPDGTYTYSAIYNGVGDFHNGTSFQDENTLNVKNTVGFTYVPVKDVLTFKGDFTYSYKDYQKTRVNRYAPYSEGPEMFAEKGQSLRRMWNQETNYFASNLTGNYTPNLGEDHSLNVLLGANYEESERRNIYNRRDGYLYPDKPNFILMDGENYVLEERSVDWAFLGVFMRANYAYKGKYLFEFSTRYDGSSKFPSNEQWGIFPSASVGWRISDENFMSNTDHWLDNLKLRFSAGTLGNGNVNPYSYLELMNVAKTSILLDGGFQTYTKLPGLIPDNLTWEKATTYNGGLDADLFQGRFNFGFDLYRRNTTDMYVAGPDLPQVLGSGAPKGNYADLKTIGWEVSVGWRNRVKVGGDDLGYNVKLMVWDSQSWITKYLGNENELLSSYYEGQRIGDIWGYTIDGLFTSAEEIANHADQSRIPVSKGRILLPGDLKFRDIDGDGVVYRGENTLDDHGDLSIIGNESERYHFGLNLGANYKGFGLNAFFQGVAKRDWYPDIESGYFWGQYNRPYGYFPTDQVGNQWIEGVNEDPNAYWPRMRTYIANSSSKPMGVKNNRYLQDASYVRLKSLTLDYTLPKMLVSNWGLSSVKFYVTGENLWTLTGLTKHTSNFDPEVIQSGDGDVANNTNRENGYSYPMLKSVTFGVNVNF</sequence>
<evidence type="ECO:0000256" key="1">
    <source>
        <dbReference type="ARBA" id="ARBA00004571"/>
    </source>
</evidence>
<evidence type="ECO:0000256" key="6">
    <source>
        <dbReference type="ARBA" id="ARBA00023136"/>
    </source>
</evidence>
<dbReference type="GO" id="GO:0009279">
    <property type="term" value="C:cell outer membrane"/>
    <property type="evidence" value="ECO:0007669"/>
    <property type="project" value="UniProtKB-SubCell"/>
</dbReference>
<reference evidence="12 13" key="1">
    <citation type="submission" date="2019-03" db="EMBL/GenBank/DDBJ databases">
        <title>Freshwater and sediment microbial communities from various areas in North America, analyzing microbe dynamics in response to fracking.</title>
        <authorList>
            <person name="Lamendella R."/>
        </authorList>
    </citation>
    <scope>NUCLEOTIDE SEQUENCE [LARGE SCALE GENOMIC DNA]</scope>
    <source>
        <strain evidence="12 13">114D</strain>
    </source>
</reference>
<evidence type="ECO:0000256" key="5">
    <source>
        <dbReference type="ARBA" id="ARBA00023077"/>
    </source>
</evidence>
<dbReference type="NCBIfam" id="TIGR04056">
    <property type="entry name" value="OMP_RagA_SusC"/>
    <property type="match status" value="1"/>
</dbReference>
<dbReference type="InterPro" id="IPR039426">
    <property type="entry name" value="TonB-dep_rcpt-like"/>
</dbReference>
<name>A0A4R6HCQ3_9BACT</name>
<evidence type="ECO:0000259" key="11">
    <source>
        <dbReference type="Pfam" id="PF07715"/>
    </source>
</evidence>
<dbReference type="InterPro" id="IPR023997">
    <property type="entry name" value="TonB-dep_OMP_SusC/RagA_CS"/>
</dbReference>
<dbReference type="Pfam" id="PF07715">
    <property type="entry name" value="Plug"/>
    <property type="match status" value="1"/>
</dbReference>
<comment type="similarity">
    <text evidence="8 9">Belongs to the TonB-dependent receptor family.</text>
</comment>
<proteinExistence type="inferred from homology"/>
<gene>
    <name evidence="12" type="ORF">DET52_101928</name>
</gene>
<dbReference type="NCBIfam" id="TIGR04057">
    <property type="entry name" value="SusC_RagA_signa"/>
    <property type="match status" value="1"/>
</dbReference>
<dbReference type="Pfam" id="PF13715">
    <property type="entry name" value="CarbopepD_reg_2"/>
    <property type="match status" value="1"/>
</dbReference>
<dbReference type="PROSITE" id="PS52016">
    <property type="entry name" value="TONB_DEPENDENT_REC_3"/>
    <property type="match status" value="1"/>
</dbReference>
<evidence type="ECO:0000256" key="9">
    <source>
        <dbReference type="RuleBase" id="RU003357"/>
    </source>
</evidence>
<dbReference type="RefSeq" id="WP_133463597.1">
    <property type="nucleotide sequence ID" value="NZ_SNWI01000001.1"/>
</dbReference>
<accession>A0A4R6HCQ3</accession>
<dbReference type="InterPro" id="IPR037066">
    <property type="entry name" value="Plug_dom_sf"/>
</dbReference>
<dbReference type="Pfam" id="PF00593">
    <property type="entry name" value="TonB_dep_Rec_b-barrel"/>
    <property type="match status" value="1"/>
</dbReference>
<dbReference type="SUPFAM" id="SSF56935">
    <property type="entry name" value="Porins"/>
    <property type="match status" value="1"/>
</dbReference>
<dbReference type="OrthoDB" id="778480at2"/>
<comment type="subcellular location">
    <subcellularLocation>
        <location evidence="1 8">Cell outer membrane</location>
        <topology evidence="1 8">Multi-pass membrane protein</topology>
    </subcellularLocation>
</comment>
<dbReference type="Proteomes" id="UP000294848">
    <property type="component" value="Unassembled WGS sequence"/>
</dbReference>
<evidence type="ECO:0000256" key="4">
    <source>
        <dbReference type="ARBA" id="ARBA00022692"/>
    </source>
</evidence>
<keyword evidence="5 9" id="KW-0798">TonB box</keyword>
<keyword evidence="3 8" id="KW-1134">Transmembrane beta strand</keyword>
<feature type="domain" description="TonB-dependent receptor plug" evidence="11">
    <location>
        <begin position="137"/>
        <end position="242"/>
    </location>
</feature>
<dbReference type="SUPFAM" id="SSF49464">
    <property type="entry name" value="Carboxypeptidase regulatory domain-like"/>
    <property type="match status" value="1"/>
</dbReference>
<dbReference type="InterPro" id="IPR023996">
    <property type="entry name" value="TonB-dep_OMP_SusC/RagA"/>
</dbReference>
<evidence type="ECO:0000259" key="10">
    <source>
        <dbReference type="Pfam" id="PF00593"/>
    </source>
</evidence>
<dbReference type="AlphaFoldDB" id="A0A4R6HCQ3"/>
<keyword evidence="7 8" id="KW-0998">Cell outer membrane</keyword>
<evidence type="ECO:0000313" key="13">
    <source>
        <dbReference type="Proteomes" id="UP000294848"/>
    </source>
</evidence>
<dbReference type="Gene3D" id="2.40.170.20">
    <property type="entry name" value="TonB-dependent receptor, beta-barrel domain"/>
    <property type="match status" value="1"/>
</dbReference>
<evidence type="ECO:0000256" key="3">
    <source>
        <dbReference type="ARBA" id="ARBA00022452"/>
    </source>
</evidence>
<evidence type="ECO:0000256" key="2">
    <source>
        <dbReference type="ARBA" id="ARBA00022448"/>
    </source>
</evidence>
<keyword evidence="4 8" id="KW-0812">Transmembrane</keyword>
<evidence type="ECO:0000313" key="12">
    <source>
        <dbReference type="EMBL" id="TDO05566.1"/>
    </source>
</evidence>
<evidence type="ECO:0000256" key="7">
    <source>
        <dbReference type="ARBA" id="ARBA00023237"/>
    </source>
</evidence>
<dbReference type="InterPro" id="IPR012910">
    <property type="entry name" value="Plug_dom"/>
</dbReference>
<dbReference type="EMBL" id="SNWI01000001">
    <property type="protein sequence ID" value="TDO05566.1"/>
    <property type="molecule type" value="Genomic_DNA"/>
</dbReference>
<dbReference type="Gene3D" id="2.60.40.1120">
    <property type="entry name" value="Carboxypeptidase-like, regulatory domain"/>
    <property type="match status" value="1"/>
</dbReference>
<keyword evidence="2 8" id="KW-0813">Transport</keyword>
<dbReference type="InterPro" id="IPR000531">
    <property type="entry name" value="Beta-barrel_TonB"/>
</dbReference>
<organism evidence="12 13">
    <name type="scientific">Sunxiuqinia elliptica</name>
    <dbReference type="NCBI Taxonomy" id="655355"/>
    <lineage>
        <taxon>Bacteria</taxon>
        <taxon>Pseudomonadati</taxon>
        <taxon>Bacteroidota</taxon>
        <taxon>Bacteroidia</taxon>
        <taxon>Marinilabiliales</taxon>
        <taxon>Prolixibacteraceae</taxon>
        <taxon>Sunxiuqinia</taxon>
    </lineage>
</organism>
<protein>
    <submittedName>
        <fullName evidence="12">TonB-linked SusC/RagA family outer membrane protein</fullName>
    </submittedName>
</protein>
<keyword evidence="6 8" id="KW-0472">Membrane</keyword>
<dbReference type="InterPro" id="IPR008969">
    <property type="entry name" value="CarboxyPept-like_regulatory"/>
</dbReference>
<comment type="caution">
    <text evidence="12">The sequence shown here is derived from an EMBL/GenBank/DDBJ whole genome shotgun (WGS) entry which is preliminary data.</text>
</comment>
<feature type="domain" description="TonB-dependent receptor-like beta-barrel" evidence="10">
    <location>
        <begin position="452"/>
        <end position="808"/>
    </location>
</feature>
<dbReference type="FunFam" id="2.60.40.1120:FF:000003">
    <property type="entry name" value="Outer membrane protein Omp121"/>
    <property type="match status" value="1"/>
</dbReference>
<dbReference type="InterPro" id="IPR036942">
    <property type="entry name" value="Beta-barrel_TonB_sf"/>
</dbReference>